<comment type="caution">
    <text evidence="3">The sequence shown here is derived from an EMBL/GenBank/DDBJ whole genome shotgun (WGS) entry which is preliminary data.</text>
</comment>
<feature type="domain" description="RNase NYN" evidence="2">
    <location>
        <begin position="277"/>
        <end position="400"/>
    </location>
</feature>
<dbReference type="AlphaFoldDB" id="A0A5C4MWD8"/>
<sequence length="407" mass="46660">MTINPAFPRQRELDETEAQVQALKDLARGLKSQFERHSAFSVSEAKARLMQARQTVAQLSEEAATLKLEIKRLQEEQKEAATRLAPWYRATAWFNAEQSAIRRRSQELTIRLRDIEARFVRIQGKAHRIEKEQGIIEGELSDHAAIDVEALQSERIDLAARLDVAIATWQGLFSERQAYDEETGPLMKQIARDRDDLAETRRKLEIARKLDTALGAAHDAAARRDVHMECERTLQTGRPRDVIRDLEPKAKRLDRDLVKTEDRLKQVQARWERRVEVLVLDGNNLCYSSDNTFIELKALKALLPLLTARYKVRLVFDATIRKRLRAGDDDIRAALRSTAEVTVMPTKTAADESIISLAKNSSTTFILSNDRYAEFAHEEPVATGRVLRFMIFPDRIQIHDLRIDFVL</sequence>
<dbReference type="RefSeq" id="WP_139076860.1">
    <property type="nucleotide sequence ID" value="NZ_VDFU01000012.1"/>
</dbReference>
<dbReference type="Pfam" id="PF11977">
    <property type="entry name" value="RNase_Zc3h12a"/>
    <property type="match status" value="1"/>
</dbReference>
<name>A0A5C4MWD8_9RHOB</name>
<keyword evidence="1" id="KW-0175">Coiled coil</keyword>
<accession>A0A5C4MWD8</accession>
<dbReference type="EMBL" id="VDFU01000012">
    <property type="protein sequence ID" value="TNC49313.1"/>
    <property type="molecule type" value="Genomic_DNA"/>
</dbReference>
<protein>
    <recommendedName>
        <fullName evidence="2">RNase NYN domain-containing protein</fullName>
    </recommendedName>
</protein>
<feature type="coiled-coil region" evidence="1">
    <location>
        <begin position="13"/>
        <end position="83"/>
    </location>
</feature>
<proteinExistence type="predicted"/>
<reference evidence="3 4" key="1">
    <citation type="submission" date="2019-06" db="EMBL/GenBank/DDBJ databases">
        <title>YIM 131921 draft genome.</title>
        <authorList>
            <person name="Jiang L."/>
        </authorList>
    </citation>
    <scope>NUCLEOTIDE SEQUENCE [LARGE SCALE GENOMIC DNA]</scope>
    <source>
        <strain evidence="3 4">YIM 131921</strain>
    </source>
</reference>
<dbReference type="Gene3D" id="3.40.50.11980">
    <property type="match status" value="1"/>
</dbReference>
<gene>
    <name evidence="3" type="ORF">FHG66_11305</name>
</gene>
<dbReference type="InterPro" id="IPR021869">
    <property type="entry name" value="RNase_Zc3h12_NYN"/>
</dbReference>
<dbReference type="OrthoDB" id="5196680at2"/>
<dbReference type="Proteomes" id="UP000305887">
    <property type="component" value="Unassembled WGS sequence"/>
</dbReference>
<organism evidence="3 4">
    <name type="scientific">Rubellimicrobium rubrum</name>
    <dbReference type="NCBI Taxonomy" id="2585369"/>
    <lineage>
        <taxon>Bacteria</taxon>
        <taxon>Pseudomonadati</taxon>
        <taxon>Pseudomonadota</taxon>
        <taxon>Alphaproteobacteria</taxon>
        <taxon>Rhodobacterales</taxon>
        <taxon>Roseobacteraceae</taxon>
        <taxon>Rubellimicrobium</taxon>
    </lineage>
</organism>
<evidence type="ECO:0000259" key="2">
    <source>
        <dbReference type="Pfam" id="PF11977"/>
    </source>
</evidence>
<keyword evidence="4" id="KW-1185">Reference proteome</keyword>
<evidence type="ECO:0000256" key="1">
    <source>
        <dbReference type="SAM" id="Coils"/>
    </source>
</evidence>
<evidence type="ECO:0000313" key="3">
    <source>
        <dbReference type="EMBL" id="TNC49313.1"/>
    </source>
</evidence>
<evidence type="ECO:0000313" key="4">
    <source>
        <dbReference type="Proteomes" id="UP000305887"/>
    </source>
</evidence>